<dbReference type="Proteomes" id="UP000182661">
    <property type="component" value="Unassembled WGS sequence"/>
</dbReference>
<gene>
    <name evidence="9" type="ORF">AX760_12335</name>
</gene>
<protein>
    <recommendedName>
        <fullName evidence="6">HTH-type transcriptional regulator TtuA</fullName>
    </recommendedName>
    <alternativeName>
        <fullName evidence="7">Tartrate utilization transcriptional regulator</fullName>
    </alternativeName>
</protein>
<keyword evidence="3" id="KW-0238">DNA-binding</keyword>
<keyword evidence="4" id="KW-0804">Transcription</keyword>
<sequence length="282" mass="31265">MQIDLIETFLDLMESRSFNRTADRLNITQSTVSHRIKALEAQFNRKLFTRNKGGTSPTASGLRFLDHARALRHQWHEATRAVENAGAYERSMRLGIQHDLAEVFAGRWLSAVRADLPKTSIYMEADYSSQMNRDLAAGDLDLAILYTPHYLPDLHYERIGEMTYRLVSTRVATVAELRPETYIQAVYSPAFDRAHRLALPHLSAAPLASGQNIAITDLLKTLGGAAYVTAASAERLATDGLAFPVADAVAIPQAVYAVTSIRTRHAHQHQRIVGAMQALLAD</sequence>
<dbReference type="InterPro" id="IPR005119">
    <property type="entry name" value="LysR_subst-bd"/>
</dbReference>
<dbReference type="GO" id="GO:0003677">
    <property type="term" value="F:DNA binding"/>
    <property type="evidence" value="ECO:0007669"/>
    <property type="project" value="UniProtKB-KW"/>
</dbReference>
<keyword evidence="2" id="KW-0805">Transcription regulation</keyword>
<dbReference type="InterPro" id="IPR036390">
    <property type="entry name" value="WH_DNA-bd_sf"/>
</dbReference>
<evidence type="ECO:0000313" key="10">
    <source>
        <dbReference type="Proteomes" id="UP000182661"/>
    </source>
</evidence>
<dbReference type="Pfam" id="PF03466">
    <property type="entry name" value="LysR_substrate"/>
    <property type="match status" value="1"/>
</dbReference>
<dbReference type="PANTHER" id="PTHR30579">
    <property type="entry name" value="TRANSCRIPTIONAL REGULATOR"/>
    <property type="match status" value="1"/>
</dbReference>
<evidence type="ECO:0000256" key="5">
    <source>
        <dbReference type="ARBA" id="ARBA00054626"/>
    </source>
</evidence>
<accession>A0A657LXH3</accession>
<dbReference type="PRINTS" id="PR00039">
    <property type="entry name" value="HTHLYSR"/>
</dbReference>
<comment type="function">
    <text evidence="5">Transcriptional regulator of the ttuABCDE tartrate utilization operon.</text>
</comment>
<dbReference type="RefSeq" id="WP_071832003.1">
    <property type="nucleotide sequence ID" value="NZ_LSRP01000068.1"/>
</dbReference>
<dbReference type="CDD" id="cd05466">
    <property type="entry name" value="PBP2_LTTR_substrate"/>
    <property type="match status" value="1"/>
</dbReference>
<evidence type="ECO:0000256" key="3">
    <source>
        <dbReference type="ARBA" id="ARBA00023125"/>
    </source>
</evidence>
<dbReference type="Gene3D" id="1.10.10.10">
    <property type="entry name" value="Winged helix-like DNA-binding domain superfamily/Winged helix DNA-binding domain"/>
    <property type="match status" value="1"/>
</dbReference>
<dbReference type="SUPFAM" id="SSF53850">
    <property type="entry name" value="Periplasmic binding protein-like II"/>
    <property type="match status" value="1"/>
</dbReference>
<dbReference type="GO" id="GO:0003700">
    <property type="term" value="F:DNA-binding transcription factor activity"/>
    <property type="evidence" value="ECO:0007669"/>
    <property type="project" value="InterPro"/>
</dbReference>
<feature type="domain" description="HTH lysR-type" evidence="8">
    <location>
        <begin position="1"/>
        <end position="58"/>
    </location>
</feature>
<name>A0A657LXH3_9HYPH</name>
<evidence type="ECO:0000256" key="1">
    <source>
        <dbReference type="ARBA" id="ARBA00009437"/>
    </source>
</evidence>
<evidence type="ECO:0000256" key="2">
    <source>
        <dbReference type="ARBA" id="ARBA00023015"/>
    </source>
</evidence>
<comment type="caution">
    <text evidence="9">The sequence shown here is derived from an EMBL/GenBank/DDBJ whole genome shotgun (WGS) entry which is preliminary data.</text>
</comment>
<dbReference type="Gene3D" id="3.40.190.10">
    <property type="entry name" value="Periplasmic binding protein-like II"/>
    <property type="match status" value="1"/>
</dbReference>
<reference evidence="9 10" key="1">
    <citation type="submission" date="2016-02" db="EMBL/GenBank/DDBJ databases">
        <title>Genome sequencing of a beta-galactosidase producing bacteria Rhizobium sp. 59.</title>
        <authorList>
            <person name="Wang D."/>
            <person name="Kot W."/>
            <person name="Qin Y."/>
            <person name="Hansen L."/>
            <person name="Naqvi K."/>
            <person name="Rensing C."/>
        </authorList>
    </citation>
    <scope>NUCLEOTIDE SEQUENCE [LARGE SCALE GENOMIC DNA]</scope>
    <source>
        <strain evidence="9 10">59</strain>
    </source>
</reference>
<evidence type="ECO:0000313" key="9">
    <source>
        <dbReference type="EMBL" id="OJF99535.1"/>
    </source>
</evidence>
<keyword evidence="10" id="KW-1185">Reference proteome</keyword>
<dbReference type="InterPro" id="IPR000847">
    <property type="entry name" value="LysR_HTH_N"/>
</dbReference>
<dbReference type="SUPFAM" id="SSF46785">
    <property type="entry name" value="Winged helix' DNA-binding domain"/>
    <property type="match status" value="1"/>
</dbReference>
<dbReference type="EMBL" id="LSRP01000068">
    <property type="protein sequence ID" value="OJF99535.1"/>
    <property type="molecule type" value="Genomic_DNA"/>
</dbReference>
<evidence type="ECO:0000259" key="8">
    <source>
        <dbReference type="PROSITE" id="PS50931"/>
    </source>
</evidence>
<dbReference type="AlphaFoldDB" id="A0A657LXH3"/>
<evidence type="ECO:0000256" key="7">
    <source>
        <dbReference type="ARBA" id="ARBA00083243"/>
    </source>
</evidence>
<comment type="similarity">
    <text evidence="1">Belongs to the LysR transcriptional regulatory family.</text>
</comment>
<evidence type="ECO:0000256" key="4">
    <source>
        <dbReference type="ARBA" id="ARBA00023163"/>
    </source>
</evidence>
<dbReference type="FunFam" id="1.10.10.10:FF:000001">
    <property type="entry name" value="LysR family transcriptional regulator"/>
    <property type="match status" value="1"/>
</dbReference>
<organism evidence="9 10">
    <name type="scientific">Pararhizobium antarcticum</name>
    <dbReference type="NCBI Taxonomy" id="1798805"/>
    <lineage>
        <taxon>Bacteria</taxon>
        <taxon>Pseudomonadati</taxon>
        <taxon>Pseudomonadota</taxon>
        <taxon>Alphaproteobacteria</taxon>
        <taxon>Hyphomicrobiales</taxon>
        <taxon>Rhizobiaceae</taxon>
        <taxon>Rhizobium/Agrobacterium group</taxon>
        <taxon>Pararhizobium</taxon>
    </lineage>
</organism>
<dbReference type="Pfam" id="PF00126">
    <property type="entry name" value="HTH_1"/>
    <property type="match status" value="1"/>
</dbReference>
<dbReference type="InterPro" id="IPR050176">
    <property type="entry name" value="LTTR"/>
</dbReference>
<evidence type="ECO:0000256" key="6">
    <source>
        <dbReference type="ARBA" id="ARBA00067332"/>
    </source>
</evidence>
<dbReference type="PROSITE" id="PS50931">
    <property type="entry name" value="HTH_LYSR"/>
    <property type="match status" value="1"/>
</dbReference>
<dbReference type="OrthoDB" id="9786526at2"/>
<dbReference type="InterPro" id="IPR036388">
    <property type="entry name" value="WH-like_DNA-bd_sf"/>
</dbReference>
<proteinExistence type="inferred from homology"/>